<keyword evidence="2" id="KW-1185">Reference proteome</keyword>
<dbReference type="PANTHER" id="PTHR46880:SF5">
    <property type="entry name" value="DUF4371 DOMAIN-CONTAINING PROTEIN"/>
    <property type="match status" value="1"/>
</dbReference>
<dbReference type="GO" id="GO:0004177">
    <property type="term" value="F:aminopeptidase activity"/>
    <property type="evidence" value="ECO:0007669"/>
    <property type="project" value="UniProtKB-KW"/>
</dbReference>
<protein>
    <submittedName>
        <fullName evidence="1">Putative aminopeptidase 1</fullName>
    </submittedName>
</protein>
<evidence type="ECO:0000313" key="2">
    <source>
        <dbReference type="Proteomes" id="UP000198287"/>
    </source>
</evidence>
<dbReference type="PANTHER" id="PTHR46880">
    <property type="entry name" value="RAS-ASSOCIATING DOMAIN-CONTAINING PROTEIN"/>
    <property type="match status" value="1"/>
</dbReference>
<organism evidence="1 2">
    <name type="scientific">Folsomia candida</name>
    <name type="common">Springtail</name>
    <dbReference type="NCBI Taxonomy" id="158441"/>
    <lineage>
        <taxon>Eukaryota</taxon>
        <taxon>Metazoa</taxon>
        <taxon>Ecdysozoa</taxon>
        <taxon>Arthropoda</taxon>
        <taxon>Hexapoda</taxon>
        <taxon>Collembola</taxon>
        <taxon>Entomobryomorpha</taxon>
        <taxon>Isotomoidea</taxon>
        <taxon>Isotomidae</taxon>
        <taxon>Proisotominae</taxon>
        <taxon>Folsomia</taxon>
    </lineage>
</organism>
<evidence type="ECO:0000313" key="1">
    <source>
        <dbReference type="EMBL" id="OXA43047.1"/>
    </source>
</evidence>
<comment type="caution">
    <text evidence="1">The sequence shown here is derived from an EMBL/GenBank/DDBJ whole genome shotgun (WGS) entry which is preliminary data.</text>
</comment>
<sequence>MQGEGKGLGVRLSREFKKDPKKLIRVHCAPHKLHLAAKHTVKSNSHVRKFEAHQKAIANFYNAQTGKAVASLSRTVEEHNVKKVYRLLYTFEQRWATNAKITINRYIMNLPILDINLQWIASDNSFSSDKMTAQGLWHEMTNIEQVIIVHTMADCITKLSEYTALFETSGGVMIGMSHHISNLASGLQSIADHPEQQTHLGTTLLENLYCELSPEDMTDLDKENVDKQGFVNCENFDRIEKSKKYRYLFPKELRRAIRGVIPFWHNILTKPKEYPMGNSIQFVLEASLVVSPTSADAERMFSIYKFIKSPRRTRFLPETMDSLMRLHFNGPKDFRDIPAAEYTKTWGVSHHHTGDSRNLGGGMQTSHSNKRVATIAACDAALLAKKRQKLCVDAGSGGNSLAGALPVDSLISKDNMEQPHLQTYFEEDHPYDLDDMDSDMEMPVVLQQTYPNRDPGFLLL</sequence>
<dbReference type="Proteomes" id="UP000198287">
    <property type="component" value="Unassembled WGS sequence"/>
</dbReference>
<dbReference type="EMBL" id="LNIX01000023">
    <property type="protein sequence ID" value="OXA43047.1"/>
    <property type="molecule type" value="Genomic_DNA"/>
</dbReference>
<keyword evidence="1" id="KW-0378">Hydrolase</keyword>
<dbReference type="SUPFAM" id="SSF53098">
    <property type="entry name" value="Ribonuclease H-like"/>
    <property type="match status" value="1"/>
</dbReference>
<reference evidence="1 2" key="1">
    <citation type="submission" date="2015-12" db="EMBL/GenBank/DDBJ databases">
        <title>The genome of Folsomia candida.</title>
        <authorList>
            <person name="Faddeeva A."/>
            <person name="Derks M.F."/>
            <person name="Anvar Y."/>
            <person name="Smit S."/>
            <person name="Van Straalen N."/>
            <person name="Roelofs D."/>
        </authorList>
    </citation>
    <scope>NUCLEOTIDE SEQUENCE [LARGE SCALE GENOMIC DNA]</scope>
    <source>
        <strain evidence="1 2">VU population</strain>
        <tissue evidence="1">Whole body</tissue>
    </source>
</reference>
<gene>
    <name evidence="1" type="ORF">Fcan01_21944</name>
</gene>
<dbReference type="InterPro" id="IPR012337">
    <property type="entry name" value="RNaseH-like_sf"/>
</dbReference>
<accession>A0A226DEB6</accession>
<name>A0A226DEB6_FOLCA</name>
<keyword evidence="1" id="KW-0031">Aminopeptidase</keyword>
<dbReference type="AlphaFoldDB" id="A0A226DEB6"/>
<proteinExistence type="predicted"/>
<keyword evidence="1" id="KW-0645">Protease</keyword>